<reference evidence="7" key="1">
    <citation type="submission" date="2019-08" db="EMBL/GenBank/DDBJ databases">
        <authorList>
            <person name="Zheng X."/>
        </authorList>
    </citation>
    <scope>NUCLEOTIDE SEQUENCE [LARGE SCALE GENOMIC DNA]</scope>
    <source>
        <strain evidence="7">FJAT-25496</strain>
    </source>
</reference>
<protein>
    <submittedName>
        <fullName evidence="6">LysR family transcriptional regulator</fullName>
    </submittedName>
</protein>
<evidence type="ECO:0000256" key="3">
    <source>
        <dbReference type="ARBA" id="ARBA00023125"/>
    </source>
</evidence>
<dbReference type="SUPFAM" id="SSF46785">
    <property type="entry name" value="Winged helix' DNA-binding domain"/>
    <property type="match status" value="1"/>
</dbReference>
<comment type="similarity">
    <text evidence="1">Belongs to the LysR transcriptional regulatory family.</text>
</comment>
<evidence type="ECO:0000256" key="4">
    <source>
        <dbReference type="ARBA" id="ARBA00023163"/>
    </source>
</evidence>
<keyword evidence="7" id="KW-1185">Reference proteome</keyword>
<dbReference type="Proteomes" id="UP000321555">
    <property type="component" value="Chromosome"/>
</dbReference>
<evidence type="ECO:0000259" key="5">
    <source>
        <dbReference type="PROSITE" id="PS50931"/>
    </source>
</evidence>
<organism evidence="6 7">
    <name type="scientific">Cytobacillus dafuensis</name>
    <name type="common">Bacillus dafuensis</name>
    <dbReference type="NCBI Taxonomy" id="1742359"/>
    <lineage>
        <taxon>Bacteria</taxon>
        <taxon>Bacillati</taxon>
        <taxon>Bacillota</taxon>
        <taxon>Bacilli</taxon>
        <taxon>Bacillales</taxon>
        <taxon>Bacillaceae</taxon>
        <taxon>Cytobacillus</taxon>
    </lineage>
</organism>
<evidence type="ECO:0000313" key="7">
    <source>
        <dbReference type="Proteomes" id="UP000321555"/>
    </source>
</evidence>
<name>A0A5B8Z7S4_CYTDA</name>
<dbReference type="GO" id="GO:0003700">
    <property type="term" value="F:DNA-binding transcription factor activity"/>
    <property type="evidence" value="ECO:0007669"/>
    <property type="project" value="InterPro"/>
</dbReference>
<dbReference type="Gene3D" id="1.10.10.10">
    <property type="entry name" value="Winged helix-like DNA-binding domain superfamily/Winged helix DNA-binding domain"/>
    <property type="match status" value="1"/>
</dbReference>
<dbReference type="InterPro" id="IPR047788">
    <property type="entry name" value="LysR-like_Sec_metab"/>
</dbReference>
<dbReference type="NCBIfam" id="NF040786">
    <property type="entry name" value="LysR_Sec_metab"/>
    <property type="match status" value="1"/>
</dbReference>
<evidence type="ECO:0000256" key="2">
    <source>
        <dbReference type="ARBA" id="ARBA00023015"/>
    </source>
</evidence>
<dbReference type="Pfam" id="PF03466">
    <property type="entry name" value="LysR_substrate"/>
    <property type="match status" value="1"/>
</dbReference>
<dbReference type="InterPro" id="IPR036390">
    <property type="entry name" value="WH_DNA-bd_sf"/>
</dbReference>
<dbReference type="EMBL" id="CP042593">
    <property type="protein sequence ID" value="QED49014.1"/>
    <property type="molecule type" value="Genomic_DNA"/>
</dbReference>
<dbReference type="InterPro" id="IPR036388">
    <property type="entry name" value="WH-like_DNA-bd_sf"/>
</dbReference>
<dbReference type="PROSITE" id="PS50931">
    <property type="entry name" value="HTH_LYSR"/>
    <property type="match status" value="1"/>
</dbReference>
<evidence type="ECO:0000256" key="1">
    <source>
        <dbReference type="ARBA" id="ARBA00009437"/>
    </source>
</evidence>
<evidence type="ECO:0000313" key="6">
    <source>
        <dbReference type="EMBL" id="QED49014.1"/>
    </source>
</evidence>
<dbReference type="InterPro" id="IPR005119">
    <property type="entry name" value="LysR_subst-bd"/>
</dbReference>
<feature type="domain" description="HTH lysR-type" evidence="5">
    <location>
        <begin position="1"/>
        <end position="58"/>
    </location>
</feature>
<keyword evidence="2" id="KW-0805">Transcription regulation</keyword>
<dbReference type="RefSeq" id="WP_057772209.1">
    <property type="nucleotide sequence ID" value="NZ_CP042593.1"/>
</dbReference>
<dbReference type="STRING" id="1742359.GCA_001439625_02776"/>
<dbReference type="SUPFAM" id="SSF53850">
    <property type="entry name" value="Periplasmic binding protein-like II"/>
    <property type="match status" value="1"/>
</dbReference>
<gene>
    <name evidence="6" type="ORF">FSZ17_18030</name>
</gene>
<keyword evidence="4" id="KW-0804">Transcription</keyword>
<keyword evidence="3" id="KW-0238">DNA-binding</keyword>
<sequence length="298" mass="33783">MDLHQLFIFTKVVEHKSFSKAADDIFLSQSTVSSHIQALEKSLNLKLFDRDGRETILTPHGERLHAWAQQILLLRDKAILDLKTGMMDFRGIVRIAASSVPSSFIIPNLISIFTNSFPNITFHVTEASSKTVAHNVLNRSVDIGVLGEKYENDKLCYLPFQKEKLVLITSNQVKLEKDAVCFDDIIKYPLIMRNSDSGTQAQLNKYFKKNGVSKEQLQIAAYTESGNSLIQFVKQGIGISIISEVAAKEYAAYKMIRMHEIKDFLDERYIYLVYHKNKTLSLAAKLFIENAKSLVKST</sequence>
<dbReference type="PANTHER" id="PTHR30126:SF64">
    <property type="entry name" value="HTH-TYPE TRANSCRIPTIONAL REGULATOR CITR"/>
    <property type="match status" value="1"/>
</dbReference>
<dbReference type="Gene3D" id="3.40.190.290">
    <property type="match status" value="1"/>
</dbReference>
<proteinExistence type="inferred from homology"/>
<dbReference type="PRINTS" id="PR00039">
    <property type="entry name" value="HTHLYSR"/>
</dbReference>
<dbReference type="KEGG" id="bda:FSZ17_18030"/>
<dbReference type="PANTHER" id="PTHR30126">
    <property type="entry name" value="HTH-TYPE TRANSCRIPTIONAL REGULATOR"/>
    <property type="match status" value="1"/>
</dbReference>
<dbReference type="AlphaFoldDB" id="A0A5B8Z7S4"/>
<dbReference type="OrthoDB" id="9803735at2"/>
<accession>A0A5B8Z7S4</accession>
<dbReference type="FunFam" id="1.10.10.10:FF:000001">
    <property type="entry name" value="LysR family transcriptional regulator"/>
    <property type="match status" value="1"/>
</dbReference>
<dbReference type="GO" id="GO:0000976">
    <property type="term" value="F:transcription cis-regulatory region binding"/>
    <property type="evidence" value="ECO:0007669"/>
    <property type="project" value="TreeGrafter"/>
</dbReference>
<dbReference type="Pfam" id="PF00126">
    <property type="entry name" value="HTH_1"/>
    <property type="match status" value="1"/>
</dbReference>
<dbReference type="InterPro" id="IPR000847">
    <property type="entry name" value="LysR_HTH_N"/>
</dbReference>